<evidence type="ECO:0000313" key="1">
    <source>
        <dbReference type="EMBL" id="TWU55787.1"/>
    </source>
</evidence>
<organism evidence="1 2">
    <name type="scientific">Rubripirellula reticaptiva</name>
    <dbReference type="NCBI Taxonomy" id="2528013"/>
    <lineage>
        <taxon>Bacteria</taxon>
        <taxon>Pseudomonadati</taxon>
        <taxon>Planctomycetota</taxon>
        <taxon>Planctomycetia</taxon>
        <taxon>Pirellulales</taxon>
        <taxon>Pirellulaceae</taxon>
        <taxon>Rubripirellula</taxon>
    </lineage>
</organism>
<gene>
    <name evidence="1" type="ORF">Poly59_20890</name>
</gene>
<dbReference type="Proteomes" id="UP000317977">
    <property type="component" value="Unassembled WGS sequence"/>
</dbReference>
<dbReference type="AlphaFoldDB" id="A0A5C6F5S8"/>
<keyword evidence="2" id="KW-1185">Reference proteome</keyword>
<reference evidence="1 2" key="1">
    <citation type="submission" date="2019-02" db="EMBL/GenBank/DDBJ databases">
        <title>Deep-cultivation of Planctomycetes and their phenomic and genomic characterization uncovers novel biology.</title>
        <authorList>
            <person name="Wiegand S."/>
            <person name="Jogler M."/>
            <person name="Boedeker C."/>
            <person name="Pinto D."/>
            <person name="Vollmers J."/>
            <person name="Rivas-Marin E."/>
            <person name="Kohn T."/>
            <person name="Peeters S.H."/>
            <person name="Heuer A."/>
            <person name="Rast P."/>
            <person name="Oberbeckmann S."/>
            <person name="Bunk B."/>
            <person name="Jeske O."/>
            <person name="Meyerdierks A."/>
            <person name="Storesund J.E."/>
            <person name="Kallscheuer N."/>
            <person name="Luecker S."/>
            <person name="Lage O.M."/>
            <person name="Pohl T."/>
            <person name="Merkel B.J."/>
            <person name="Hornburger P."/>
            <person name="Mueller R.-W."/>
            <person name="Bruemmer F."/>
            <person name="Labrenz M."/>
            <person name="Spormann A.M."/>
            <person name="Op Den Camp H."/>
            <person name="Overmann J."/>
            <person name="Amann R."/>
            <person name="Jetten M.S.M."/>
            <person name="Mascher T."/>
            <person name="Medema M.H."/>
            <person name="Devos D.P."/>
            <person name="Kaster A.-K."/>
            <person name="Ovreas L."/>
            <person name="Rohde M."/>
            <person name="Galperin M.Y."/>
            <person name="Jogler C."/>
        </authorList>
    </citation>
    <scope>NUCLEOTIDE SEQUENCE [LARGE SCALE GENOMIC DNA]</scope>
    <source>
        <strain evidence="1 2">Poly59</strain>
    </source>
</reference>
<accession>A0A5C6F5S8</accession>
<evidence type="ECO:0000313" key="2">
    <source>
        <dbReference type="Proteomes" id="UP000317977"/>
    </source>
</evidence>
<sequence>MGSTQLLSPRGLPGWAKTELQATPSDSALAQVAAIQNVRATWLILLFAGRGFFHCLAKADVVIQHT</sequence>
<comment type="caution">
    <text evidence="1">The sequence shown here is derived from an EMBL/GenBank/DDBJ whole genome shotgun (WGS) entry which is preliminary data.</text>
</comment>
<name>A0A5C6F5S8_9BACT</name>
<proteinExistence type="predicted"/>
<dbReference type="EMBL" id="SJPX01000002">
    <property type="protein sequence ID" value="TWU55787.1"/>
    <property type="molecule type" value="Genomic_DNA"/>
</dbReference>
<protein>
    <submittedName>
        <fullName evidence="1">Uncharacterized protein</fullName>
    </submittedName>
</protein>